<comment type="caution">
    <text evidence="6">The sequence shown here is derived from an EMBL/GenBank/DDBJ whole genome shotgun (WGS) entry which is preliminary data.</text>
</comment>
<proteinExistence type="inferred from homology"/>
<name>A0A9Q5QYE7_9CYAN</name>
<dbReference type="EMBL" id="MTPU01000022">
    <property type="protein sequence ID" value="OPH10491.1"/>
    <property type="molecule type" value="Genomic_DNA"/>
</dbReference>
<dbReference type="Pfam" id="PF00723">
    <property type="entry name" value="Glyco_hydro_15"/>
    <property type="match status" value="1"/>
</dbReference>
<keyword evidence="3" id="KW-0321">Glycogen metabolism</keyword>
<evidence type="ECO:0000256" key="1">
    <source>
        <dbReference type="ARBA" id="ARBA00005131"/>
    </source>
</evidence>
<comment type="pathway">
    <text evidence="1">Glycan biosynthesis; glycogen metabolism.</text>
</comment>
<dbReference type="GO" id="GO:0005977">
    <property type="term" value="P:glycogen metabolic process"/>
    <property type="evidence" value="ECO:0007669"/>
    <property type="project" value="UniProtKB-KW"/>
</dbReference>
<feature type="domain" description="GH15-like" evidence="5">
    <location>
        <begin position="1"/>
        <end position="49"/>
    </location>
</feature>
<sequence>MTASRLSIIFTLDEVNFVQNLDYYVVGAYRTPDYVIWERGNKINQGVSKTCAYSYFGRMATFSRFCW</sequence>
<dbReference type="PANTHER" id="PTHR10749:SF7">
    <property type="entry name" value="PHOSPHORYLASE B KINASE REGULATORY SUBUNIT ALPHA-RELATED"/>
    <property type="match status" value="1"/>
</dbReference>
<dbReference type="GO" id="GO:0005516">
    <property type="term" value="F:calmodulin binding"/>
    <property type="evidence" value="ECO:0007669"/>
    <property type="project" value="UniProtKB-KW"/>
</dbReference>
<protein>
    <recommendedName>
        <fullName evidence="5">GH15-like domain-containing protein</fullName>
    </recommendedName>
</protein>
<evidence type="ECO:0000256" key="2">
    <source>
        <dbReference type="ARBA" id="ARBA00007128"/>
    </source>
</evidence>
<dbReference type="InterPro" id="IPR008928">
    <property type="entry name" value="6-hairpin_glycosidase_sf"/>
</dbReference>
<evidence type="ECO:0000313" key="6">
    <source>
        <dbReference type="EMBL" id="OPH10491.1"/>
    </source>
</evidence>
<dbReference type="InterPro" id="IPR011613">
    <property type="entry name" value="GH15-like"/>
</dbReference>
<evidence type="ECO:0000259" key="5">
    <source>
        <dbReference type="Pfam" id="PF00723"/>
    </source>
</evidence>
<comment type="similarity">
    <text evidence="2">Belongs to the phosphorylase b kinase regulatory chain family.</text>
</comment>
<organism evidence="6 7">
    <name type="scientific">Cylindrospermopsis raciborskii CENA302</name>
    <dbReference type="NCBI Taxonomy" id="1170768"/>
    <lineage>
        <taxon>Bacteria</taxon>
        <taxon>Bacillati</taxon>
        <taxon>Cyanobacteriota</taxon>
        <taxon>Cyanophyceae</taxon>
        <taxon>Nostocales</taxon>
        <taxon>Aphanizomenonaceae</taxon>
        <taxon>Cylindrospermopsis</taxon>
    </lineage>
</organism>
<keyword evidence="3" id="KW-0119">Carbohydrate metabolism</keyword>
<evidence type="ECO:0000256" key="4">
    <source>
        <dbReference type="ARBA" id="ARBA00022860"/>
    </source>
</evidence>
<keyword evidence="4" id="KW-0112">Calmodulin-binding</keyword>
<evidence type="ECO:0000256" key="3">
    <source>
        <dbReference type="ARBA" id="ARBA00022600"/>
    </source>
</evidence>
<reference evidence="6 7" key="1">
    <citation type="submission" date="2017-01" db="EMBL/GenBank/DDBJ databases">
        <authorList>
            <person name="Abreu V.A."/>
            <person name="Popin R.V."/>
            <person name="Rigonato J."/>
            <person name="Andreote A.P."/>
            <person name="Schaker P.C."/>
            <person name="Hoff-Risseti C."/>
            <person name="Alvarenga D.O."/>
            <person name="Varani A.M."/>
            <person name="Fiore M.F."/>
        </authorList>
    </citation>
    <scope>NUCLEOTIDE SEQUENCE [LARGE SCALE GENOMIC DNA]</scope>
    <source>
        <strain evidence="6 7">CENA302</strain>
    </source>
</reference>
<dbReference type="PANTHER" id="PTHR10749">
    <property type="entry name" value="PHOSPHORYLASE B KINASE REGULATORY SUBUNIT"/>
    <property type="match status" value="1"/>
</dbReference>
<dbReference type="InterPro" id="IPR008734">
    <property type="entry name" value="PHK_A/B_su"/>
</dbReference>
<dbReference type="GO" id="GO:0005964">
    <property type="term" value="C:phosphorylase kinase complex"/>
    <property type="evidence" value="ECO:0007669"/>
    <property type="project" value="TreeGrafter"/>
</dbReference>
<dbReference type="AlphaFoldDB" id="A0A9Q5QYE7"/>
<accession>A0A9Q5QYE7</accession>
<gene>
    <name evidence="6" type="ORF">CENA302_05130</name>
</gene>
<dbReference type="SUPFAM" id="SSF48208">
    <property type="entry name" value="Six-hairpin glycosidases"/>
    <property type="match status" value="1"/>
</dbReference>
<dbReference type="Proteomes" id="UP000190056">
    <property type="component" value="Unassembled WGS sequence"/>
</dbReference>
<evidence type="ECO:0000313" key="7">
    <source>
        <dbReference type="Proteomes" id="UP000190056"/>
    </source>
</evidence>